<dbReference type="Gene3D" id="3.40.190.10">
    <property type="entry name" value="Periplasmic binding protein-like II"/>
    <property type="match status" value="1"/>
</dbReference>
<keyword evidence="1" id="KW-0732">Signal</keyword>
<dbReference type="AlphaFoldDB" id="A0A2G1QUC9"/>
<dbReference type="OrthoDB" id="7672583at2"/>
<dbReference type="SUPFAM" id="SSF53850">
    <property type="entry name" value="Periplasmic binding protein-like II"/>
    <property type="match status" value="2"/>
</dbReference>
<sequence length="300" mass="30437">MNRIATLALAGCCVLAPFAAAAQESDWRKELGTFRIGIVAPGGSREIAGVSDIRDAFSAALGVPVDVFAARDYLALIDAQATGRVDYAAYSALAFVAAVRHCACVEPLAAPVAADGATGLRAVVLRRAADDPGDGPDRIAVADAPALGPLAGLDVAGMPGGPAEVTFETAEQALAAFADGSVTGLAGYVLNGPQGDIDGSGTMALLSLRGIDPQSVAIAWKGPVMRFGPHAVVTSLNGEAKAILRTFLAGLAGQRPELLDVLSPTLQGGFQPVQRIDYATAGEVLDRVLPEAAKKKPAGG</sequence>
<proteinExistence type="predicted"/>
<evidence type="ECO:0000313" key="2">
    <source>
        <dbReference type="EMBL" id="PHP69070.1"/>
    </source>
</evidence>
<evidence type="ECO:0000313" key="3">
    <source>
        <dbReference type="Proteomes" id="UP000221168"/>
    </source>
</evidence>
<keyword evidence="3" id="KW-1185">Reference proteome</keyword>
<gene>
    <name evidence="2" type="ORF">CSC94_03595</name>
</gene>
<name>A0A2G1QUC9_9HYPH</name>
<dbReference type="Proteomes" id="UP000221168">
    <property type="component" value="Unassembled WGS sequence"/>
</dbReference>
<dbReference type="Pfam" id="PF12974">
    <property type="entry name" value="Phosphonate-bd"/>
    <property type="match status" value="1"/>
</dbReference>
<protein>
    <submittedName>
        <fullName evidence="2">Phosphonate ABC transporter substrate-binding protein</fullName>
    </submittedName>
</protein>
<accession>A0A2G1QUC9</accession>
<dbReference type="RefSeq" id="WP_099303775.1">
    <property type="nucleotide sequence ID" value="NZ_PDVP01000001.1"/>
</dbReference>
<organism evidence="2 3">
    <name type="scientific">Zhengella mangrovi</name>
    <dbReference type="NCBI Taxonomy" id="1982044"/>
    <lineage>
        <taxon>Bacteria</taxon>
        <taxon>Pseudomonadati</taxon>
        <taxon>Pseudomonadota</taxon>
        <taxon>Alphaproteobacteria</taxon>
        <taxon>Hyphomicrobiales</taxon>
        <taxon>Notoacmeibacteraceae</taxon>
        <taxon>Zhengella</taxon>
    </lineage>
</organism>
<feature type="signal peptide" evidence="1">
    <location>
        <begin position="1"/>
        <end position="21"/>
    </location>
</feature>
<reference evidence="2 3" key="1">
    <citation type="submission" date="2017-10" db="EMBL/GenBank/DDBJ databases">
        <title>Sedimentibacterium mangrovi gen. nov., sp. nov., a novel member of family Phyllobacteriacea isolated from mangrove sediment.</title>
        <authorList>
            <person name="Liao H."/>
            <person name="Tian Y."/>
        </authorList>
    </citation>
    <scope>NUCLEOTIDE SEQUENCE [LARGE SCALE GENOMIC DNA]</scope>
    <source>
        <strain evidence="2 3">X9-2-2</strain>
    </source>
</reference>
<comment type="caution">
    <text evidence="2">The sequence shown here is derived from an EMBL/GenBank/DDBJ whole genome shotgun (WGS) entry which is preliminary data.</text>
</comment>
<dbReference type="EMBL" id="PDVP01000001">
    <property type="protein sequence ID" value="PHP69070.1"/>
    <property type="molecule type" value="Genomic_DNA"/>
</dbReference>
<feature type="chain" id="PRO_5013726788" evidence="1">
    <location>
        <begin position="22"/>
        <end position="300"/>
    </location>
</feature>
<evidence type="ECO:0000256" key="1">
    <source>
        <dbReference type="SAM" id="SignalP"/>
    </source>
</evidence>